<dbReference type="WBParaSite" id="RSKR_0000479700.1">
    <property type="protein sequence ID" value="RSKR_0000479700.1"/>
    <property type="gene ID" value="RSKR_0000479700"/>
</dbReference>
<dbReference type="Proteomes" id="UP000095286">
    <property type="component" value="Unplaced"/>
</dbReference>
<evidence type="ECO:0000313" key="2">
    <source>
        <dbReference type="WBParaSite" id="RSKR_0000479700.1"/>
    </source>
</evidence>
<evidence type="ECO:0000313" key="1">
    <source>
        <dbReference type="Proteomes" id="UP000095286"/>
    </source>
</evidence>
<sequence>MSKEEISLLNKVLNHKLEELRKGTVEVSFQQQNPDSPLYSVDNFYSLRLKNELLERLAELGFLMPSNIQATALPLLLMEPPTNLIAQSQSGTGKTATFVLTMLHKVDVTKNYPQCLCMAPTLELAKQIGEVIQSLGQKIEGLKLYYATKEGKLDLTKPITDHIIIGTPGRLIDMIQKHNLIDVSKLLCFVLDEADVMVSEQHFRTMTVVIHKFITAVNPKVQSMLFAATFDEEVRILSKNNNITIYLSIKKEMLALDSIKQFYVKCENRDKKYQALSNLYNGLSIASTIIFCHTKASADWITEKLRANGRKVLSLHGGFSAEERTNIVQQFRNGVAKVLVTTNVSSRGLDFPQVTLVLNYDLPVIGVNMDVPDYESYYHRIGRTGRFGKSGISINLIDSEQSMVLLTKFQEYFQKEILPLDTDDYDQIEAIQK</sequence>
<name>A0AC35TUZ3_9BILA</name>
<proteinExistence type="predicted"/>
<accession>A0AC35TUZ3</accession>
<protein>
    <submittedName>
        <fullName evidence="2">RNA helicase</fullName>
    </submittedName>
</protein>
<organism evidence="1 2">
    <name type="scientific">Rhabditophanes sp. KR3021</name>
    <dbReference type="NCBI Taxonomy" id="114890"/>
    <lineage>
        <taxon>Eukaryota</taxon>
        <taxon>Metazoa</taxon>
        <taxon>Ecdysozoa</taxon>
        <taxon>Nematoda</taxon>
        <taxon>Chromadorea</taxon>
        <taxon>Rhabditida</taxon>
        <taxon>Tylenchina</taxon>
        <taxon>Panagrolaimomorpha</taxon>
        <taxon>Strongyloidoidea</taxon>
        <taxon>Alloionematidae</taxon>
        <taxon>Rhabditophanes</taxon>
    </lineage>
</organism>
<reference evidence="2" key="1">
    <citation type="submission" date="2016-11" db="UniProtKB">
        <authorList>
            <consortium name="WormBaseParasite"/>
        </authorList>
    </citation>
    <scope>IDENTIFICATION</scope>
    <source>
        <strain evidence="2">KR3021</strain>
    </source>
</reference>